<gene>
    <name evidence="2" type="ORF">AALP_AAs66836U000100</name>
</gene>
<evidence type="ECO:0000259" key="1">
    <source>
        <dbReference type="Pfam" id="PF18553"/>
    </source>
</evidence>
<dbReference type="AlphaFoldDB" id="A0A087FX16"/>
<feature type="non-terminal residue" evidence="2">
    <location>
        <position position="1"/>
    </location>
</feature>
<sequence>NASVSTSKICGSVCSFLIACYKDEGMKTYNFHFLSAIAPWDITRKTWVLTEEGKKYAAQGSPEVQLFLAVPEEGSISVLEPKKKLGESIVSFAWKYAKENKWVDMEKSNSQGG</sequence>
<dbReference type="EMBL" id="KL991852">
    <property type="protein sequence ID" value="KFK22168.1"/>
    <property type="molecule type" value="Genomic_DNA"/>
</dbReference>
<reference evidence="3" key="1">
    <citation type="journal article" date="2015" name="Nat. Plants">
        <title>Genome expansion of Arabis alpina linked with retrotransposition and reduced symmetric DNA methylation.</title>
        <authorList>
            <person name="Willing E.M."/>
            <person name="Rawat V."/>
            <person name="Mandakova T."/>
            <person name="Maumus F."/>
            <person name="James G.V."/>
            <person name="Nordstroem K.J."/>
            <person name="Becker C."/>
            <person name="Warthmann N."/>
            <person name="Chica C."/>
            <person name="Szarzynska B."/>
            <person name="Zytnicki M."/>
            <person name="Albani M.C."/>
            <person name="Kiefer C."/>
            <person name="Bergonzi S."/>
            <person name="Castaings L."/>
            <person name="Mateos J.L."/>
            <person name="Berns M.C."/>
            <person name="Bujdoso N."/>
            <person name="Piofczyk T."/>
            <person name="de Lorenzo L."/>
            <person name="Barrero-Sicilia C."/>
            <person name="Mateos I."/>
            <person name="Piednoel M."/>
            <person name="Hagmann J."/>
            <person name="Chen-Min-Tao R."/>
            <person name="Iglesias-Fernandez R."/>
            <person name="Schuster S.C."/>
            <person name="Alonso-Blanco C."/>
            <person name="Roudier F."/>
            <person name="Carbonero P."/>
            <person name="Paz-Ares J."/>
            <person name="Davis S.J."/>
            <person name="Pecinka A."/>
            <person name="Quesneville H."/>
            <person name="Colot V."/>
            <person name="Lysak M.A."/>
            <person name="Weigel D."/>
            <person name="Coupland G."/>
            <person name="Schneeberger K."/>
        </authorList>
    </citation>
    <scope>NUCLEOTIDE SEQUENCE [LARGE SCALE GENOMIC DNA]</scope>
    <source>
        <strain evidence="3">cv. Pajares</strain>
    </source>
</reference>
<feature type="non-terminal residue" evidence="2">
    <location>
        <position position="113"/>
    </location>
</feature>
<feature type="domain" description="PheRS DNA binding" evidence="1">
    <location>
        <begin position="61"/>
        <end position="109"/>
    </location>
</feature>
<dbReference type="eggNOG" id="KOG2784">
    <property type="taxonomic scope" value="Eukaryota"/>
</dbReference>
<organism evidence="2 3">
    <name type="scientific">Arabis alpina</name>
    <name type="common">Alpine rock-cress</name>
    <dbReference type="NCBI Taxonomy" id="50452"/>
    <lineage>
        <taxon>Eukaryota</taxon>
        <taxon>Viridiplantae</taxon>
        <taxon>Streptophyta</taxon>
        <taxon>Embryophyta</taxon>
        <taxon>Tracheophyta</taxon>
        <taxon>Spermatophyta</taxon>
        <taxon>Magnoliopsida</taxon>
        <taxon>eudicotyledons</taxon>
        <taxon>Gunneridae</taxon>
        <taxon>Pentapetalae</taxon>
        <taxon>rosids</taxon>
        <taxon>malvids</taxon>
        <taxon>Brassicales</taxon>
        <taxon>Brassicaceae</taxon>
        <taxon>Arabideae</taxon>
        <taxon>Arabis</taxon>
    </lineage>
</organism>
<proteinExistence type="predicted"/>
<dbReference type="Pfam" id="PF18553">
    <property type="entry name" value="PheRS_DBD3"/>
    <property type="match status" value="1"/>
</dbReference>
<keyword evidence="3" id="KW-1185">Reference proteome</keyword>
<dbReference type="OrthoDB" id="238316at2759"/>
<protein>
    <recommendedName>
        <fullName evidence="1">PheRS DNA binding domain-containing protein</fullName>
    </recommendedName>
</protein>
<dbReference type="Gramene" id="KFK22168">
    <property type="protein sequence ID" value="KFK22168"/>
    <property type="gene ID" value="AALP_AAs66836U000100"/>
</dbReference>
<name>A0A087FX16_ARAAL</name>
<evidence type="ECO:0000313" key="2">
    <source>
        <dbReference type="EMBL" id="KFK22168.1"/>
    </source>
</evidence>
<evidence type="ECO:0000313" key="3">
    <source>
        <dbReference type="Proteomes" id="UP000029120"/>
    </source>
</evidence>
<dbReference type="InterPro" id="IPR040725">
    <property type="entry name" value="PheRS_DBD3"/>
</dbReference>
<dbReference type="Proteomes" id="UP000029120">
    <property type="component" value="Unassembled WGS sequence"/>
</dbReference>
<accession>A0A087FX16</accession>